<protein>
    <submittedName>
        <fullName evidence="1">Uncharacterized protein</fullName>
    </submittedName>
</protein>
<organism evidence="1 2">
    <name type="scientific">Saliphagus infecundisoli</name>
    <dbReference type="NCBI Taxonomy" id="1849069"/>
    <lineage>
        <taxon>Archaea</taxon>
        <taxon>Methanobacteriati</taxon>
        <taxon>Methanobacteriota</taxon>
        <taxon>Stenosarchaea group</taxon>
        <taxon>Halobacteria</taxon>
        <taxon>Halobacteriales</taxon>
        <taxon>Natrialbaceae</taxon>
        <taxon>Saliphagus</taxon>
    </lineage>
</organism>
<accession>A0ABD5QBG7</accession>
<dbReference type="EMBL" id="JBHSJG010000012">
    <property type="protein sequence ID" value="MFC4986912.1"/>
    <property type="molecule type" value="Genomic_DNA"/>
</dbReference>
<dbReference type="Pfam" id="PF24366">
    <property type="entry name" value="DUF7522"/>
    <property type="match status" value="1"/>
</dbReference>
<dbReference type="Proteomes" id="UP001595925">
    <property type="component" value="Unassembled WGS sequence"/>
</dbReference>
<dbReference type="AlphaFoldDB" id="A0ABD5QBG7"/>
<proteinExistence type="predicted"/>
<sequence length="142" mass="16235">MSDNEADLIEFLLEETGDTLHMVVEYDPEGWRFLYGETAVYEQVENWDTNSEDVVQAFRDEARGNTDRERLFDVGSFYCSLHLFDELILLHFNQPDERGVIFGYEPSAAANLTTFVELCVPHLRDHALSGLDGAPAWGEQSR</sequence>
<comment type="caution">
    <text evidence="1">The sequence shown here is derived from an EMBL/GenBank/DDBJ whole genome shotgun (WGS) entry which is preliminary data.</text>
</comment>
<reference evidence="1 2" key="1">
    <citation type="journal article" date="2019" name="Int. J. Syst. Evol. Microbiol.">
        <title>The Global Catalogue of Microorganisms (GCM) 10K type strain sequencing project: providing services to taxonomists for standard genome sequencing and annotation.</title>
        <authorList>
            <consortium name="The Broad Institute Genomics Platform"/>
            <consortium name="The Broad Institute Genome Sequencing Center for Infectious Disease"/>
            <person name="Wu L."/>
            <person name="Ma J."/>
        </authorList>
    </citation>
    <scope>NUCLEOTIDE SEQUENCE [LARGE SCALE GENOMIC DNA]</scope>
    <source>
        <strain evidence="1 2">CGMCC 1.15824</strain>
    </source>
</reference>
<evidence type="ECO:0000313" key="2">
    <source>
        <dbReference type="Proteomes" id="UP001595925"/>
    </source>
</evidence>
<dbReference type="RefSeq" id="WP_224829114.1">
    <property type="nucleotide sequence ID" value="NZ_JAIVEF010000015.1"/>
</dbReference>
<gene>
    <name evidence="1" type="ORF">ACFPFO_03825</name>
</gene>
<name>A0ABD5QBG7_9EURY</name>
<keyword evidence="2" id="KW-1185">Reference proteome</keyword>
<dbReference type="InterPro" id="IPR055944">
    <property type="entry name" value="DUF7522"/>
</dbReference>
<evidence type="ECO:0000313" key="1">
    <source>
        <dbReference type="EMBL" id="MFC4986912.1"/>
    </source>
</evidence>